<dbReference type="InterPro" id="IPR001096">
    <property type="entry name" value="Peptidase_C13"/>
</dbReference>
<dbReference type="EMBL" id="GBEZ01009516">
    <property type="protein sequence ID" value="JAC76077.1"/>
    <property type="molecule type" value="Transcribed_RNA"/>
</dbReference>
<dbReference type="GO" id="GO:0005773">
    <property type="term" value="C:vacuole"/>
    <property type="evidence" value="ECO:0007669"/>
    <property type="project" value="GOC"/>
</dbReference>
<dbReference type="GO" id="GO:0051603">
    <property type="term" value="P:proteolysis involved in protein catabolic process"/>
    <property type="evidence" value="ECO:0007669"/>
    <property type="project" value="TreeGrafter"/>
</dbReference>
<evidence type="ECO:0000256" key="2">
    <source>
        <dbReference type="ARBA" id="ARBA00009941"/>
    </source>
</evidence>
<evidence type="ECO:0000256" key="5">
    <source>
        <dbReference type="ARBA" id="ARBA00022729"/>
    </source>
</evidence>
<evidence type="ECO:0000256" key="7">
    <source>
        <dbReference type="ARBA" id="ARBA00022807"/>
    </source>
</evidence>
<proteinExistence type="inferred from homology"/>
<evidence type="ECO:0000256" key="3">
    <source>
        <dbReference type="ARBA" id="ARBA00012628"/>
    </source>
</evidence>
<protein>
    <recommendedName>
        <fullName evidence="3">legumain</fullName>
        <ecNumber evidence="3">3.4.22.34</ecNumber>
    </recommendedName>
</protein>
<sequence length="535" mass="58231">MKSLTDFCSTYYLEYVLSGLAKMKLSISGNPYPITLNLSLVLVCVVLRTVCCRYSIAEQGQPYLTISRDESGTASTNHSRVHWALLVAGSAGWGNYRHQADICHAYQVLKEGGLSDENIIVMMADDLAANPSNPHPGELYNRPGGPDVYDGIKKDYVGRDVTAENLLKVLAGDAEAMQGVGSGKVIASGRNDTVFFYFADHGAPGILGMPYGSFLYADQLVGTMANRSRADGFGKMVVYIEACESGSVFQGMNLTRSRIYATTAANAVESSWGTYCPGMEPSAPSEFNTCLGDLYSVAFLEDTEASNHRGETLQDQYEAVKERASNHGSYAMGSHVLQWGDLSFTSDLVGEYMGFGLGQKPVRRSELLEQAEPAAVLGGSVRQRDAELLYMTLRYMREPDPELQAQYFAELEALTAERARIDAAAREATARLLSDPHVVAVAMARLPEVTSSEILAGPAGGIRQRLQGALLHTTMGRPDSLQVVDDWECLREAVAAWESCRPLGQYGMKYARLFANICNLGLGDVFKTQLLGECI</sequence>
<comment type="catalytic activity">
    <reaction evidence="1">
        <text>Hydrolysis of proteins and small molecule substrates at -Asn-|-Xaa- bonds.</text>
        <dbReference type="EC" id="3.4.22.34"/>
    </reaction>
</comment>
<keyword evidence="7" id="KW-0788">Thiol protease</keyword>
<accession>A0A061RT85</accession>
<keyword evidence="5" id="KW-0732">Signal</keyword>
<dbReference type="InterPro" id="IPR048501">
    <property type="entry name" value="Legum_prodom"/>
</dbReference>
<evidence type="ECO:0000313" key="10">
    <source>
        <dbReference type="EMBL" id="JAC76077.1"/>
    </source>
</evidence>
<dbReference type="AlphaFoldDB" id="A0A061RT85"/>
<keyword evidence="4" id="KW-0645">Protease</keyword>
<dbReference type="GO" id="GO:0004197">
    <property type="term" value="F:cysteine-type endopeptidase activity"/>
    <property type="evidence" value="ECO:0007669"/>
    <property type="project" value="UniProtKB-EC"/>
</dbReference>
<evidence type="ECO:0000259" key="9">
    <source>
        <dbReference type="Pfam" id="PF20985"/>
    </source>
</evidence>
<reference evidence="10" key="1">
    <citation type="submission" date="2014-05" db="EMBL/GenBank/DDBJ databases">
        <title>The transcriptome of the halophilic microalga Tetraselmis sp. GSL018 isolated from the Great Salt Lake, Utah.</title>
        <authorList>
            <person name="Jinkerson R.E."/>
            <person name="D'Adamo S."/>
            <person name="Posewitz M.C."/>
        </authorList>
    </citation>
    <scope>NUCLEOTIDE SEQUENCE</scope>
    <source>
        <strain evidence="10">GSL018</strain>
    </source>
</reference>
<feature type="active site" description="Nucleophile" evidence="8">
    <location>
        <position position="243"/>
    </location>
</feature>
<feature type="active site" evidence="8">
    <location>
        <position position="201"/>
    </location>
</feature>
<keyword evidence="6" id="KW-0378">Hydrolase</keyword>
<name>A0A061RT85_9CHLO</name>
<dbReference type="GO" id="GO:0006624">
    <property type="term" value="P:vacuolar protein processing"/>
    <property type="evidence" value="ECO:0007669"/>
    <property type="project" value="TreeGrafter"/>
</dbReference>
<evidence type="ECO:0000256" key="1">
    <source>
        <dbReference type="ARBA" id="ARBA00000810"/>
    </source>
</evidence>
<dbReference type="InterPro" id="IPR046427">
    <property type="entry name" value="Legumain_prodom_sf"/>
</dbReference>
<dbReference type="PANTHER" id="PTHR12000">
    <property type="entry name" value="HEMOGLOBINASE FAMILY MEMBER"/>
    <property type="match status" value="1"/>
</dbReference>
<gene>
    <name evidence="10" type="primary">LGMN</name>
    <name evidence="10" type="ORF">TSPGSL018_21241</name>
</gene>
<evidence type="ECO:0000256" key="6">
    <source>
        <dbReference type="ARBA" id="ARBA00022801"/>
    </source>
</evidence>
<dbReference type="Pfam" id="PF01650">
    <property type="entry name" value="Peptidase_C13"/>
    <property type="match status" value="1"/>
</dbReference>
<dbReference type="FunFam" id="3.40.50.1460:FF:000006">
    <property type="entry name" value="Legumain"/>
    <property type="match status" value="1"/>
</dbReference>
<dbReference type="Gene3D" id="1.10.132.130">
    <property type="match status" value="1"/>
</dbReference>
<dbReference type="PANTHER" id="PTHR12000:SF42">
    <property type="entry name" value="LEGUMAIN"/>
    <property type="match status" value="1"/>
</dbReference>
<dbReference type="Pfam" id="PF20985">
    <property type="entry name" value="Legum_prodom"/>
    <property type="match status" value="1"/>
</dbReference>
<feature type="domain" description="Legumain prodomain" evidence="9">
    <location>
        <begin position="477"/>
        <end position="521"/>
    </location>
</feature>
<dbReference type="Gene3D" id="3.40.50.1460">
    <property type="match status" value="1"/>
</dbReference>
<comment type="similarity">
    <text evidence="2">Belongs to the peptidase C13 family.</text>
</comment>
<organism evidence="10">
    <name type="scientific">Tetraselmis sp. GSL018</name>
    <dbReference type="NCBI Taxonomy" id="582737"/>
    <lineage>
        <taxon>Eukaryota</taxon>
        <taxon>Viridiplantae</taxon>
        <taxon>Chlorophyta</taxon>
        <taxon>core chlorophytes</taxon>
        <taxon>Chlorodendrophyceae</taxon>
        <taxon>Chlorodendrales</taxon>
        <taxon>Chlorodendraceae</taxon>
        <taxon>Tetraselmis</taxon>
    </lineage>
</organism>
<evidence type="ECO:0000256" key="8">
    <source>
        <dbReference type="PIRSR" id="PIRSR019663-1"/>
    </source>
</evidence>
<dbReference type="EC" id="3.4.22.34" evidence="3"/>
<dbReference type="PIRSF" id="PIRSF019663">
    <property type="entry name" value="Legumain"/>
    <property type="match status" value="1"/>
</dbReference>
<evidence type="ECO:0000256" key="4">
    <source>
        <dbReference type="ARBA" id="ARBA00022670"/>
    </source>
</evidence>
<dbReference type="PRINTS" id="PR00776">
    <property type="entry name" value="HEMOGLOBNASE"/>
</dbReference>